<gene>
    <name evidence="1" type="ORF">WP8S17C03_30330</name>
</gene>
<organism evidence="1 2">
    <name type="scientific">Metapseudomonas otitidis</name>
    <dbReference type="NCBI Taxonomy" id="319939"/>
    <lineage>
        <taxon>Bacteria</taxon>
        <taxon>Pseudomonadati</taxon>
        <taxon>Pseudomonadota</taxon>
        <taxon>Gammaproteobacteria</taxon>
        <taxon>Pseudomonadales</taxon>
        <taxon>Pseudomonadaceae</taxon>
        <taxon>Metapseudomonas</taxon>
    </lineage>
</organism>
<evidence type="ECO:0000313" key="1">
    <source>
        <dbReference type="EMBL" id="BBT16984.1"/>
    </source>
</evidence>
<sequence>MAKFVLTIEDTKAGQVSVTVDKSEAPISILGRATKAGALAVQLQQLAEVESVISRVPVCALMPAAHTLH</sequence>
<accession>A0A6S5RVG0</accession>
<dbReference type="AlphaFoldDB" id="A0A6S5RVG0"/>
<evidence type="ECO:0000313" key="2">
    <source>
        <dbReference type="Proteomes" id="UP000515591"/>
    </source>
</evidence>
<dbReference type="Proteomes" id="UP000515591">
    <property type="component" value="Chromosome"/>
</dbReference>
<dbReference type="RefSeq" id="WP_182850143.1">
    <property type="nucleotide sequence ID" value="NZ_AP022213.1"/>
</dbReference>
<proteinExistence type="predicted"/>
<protein>
    <submittedName>
        <fullName evidence="1">Uncharacterized protein</fullName>
    </submittedName>
</protein>
<reference evidence="1 2" key="1">
    <citation type="submission" date="2019-12" db="EMBL/GenBank/DDBJ databases">
        <title>complete genome sequences of Pseudomonas otitidis str. WP8-S17-CRE-03 isolated from wastewater treatment plant effluent.</title>
        <authorList>
            <person name="Sekizuka T."/>
            <person name="Itokawa K."/>
            <person name="Yatsu K."/>
            <person name="Inamine Y."/>
            <person name="Kuroda M."/>
        </authorList>
    </citation>
    <scope>NUCLEOTIDE SEQUENCE [LARGE SCALE GENOMIC DNA]</scope>
    <source>
        <strain evidence="1 2">WP8-S17-CRE-03</strain>
    </source>
</reference>
<name>A0A6S5RVG0_9GAMM</name>
<dbReference type="EMBL" id="AP022213">
    <property type="protein sequence ID" value="BBT16984.1"/>
    <property type="molecule type" value="Genomic_DNA"/>
</dbReference>